<accession>A0ABP0QC76</accession>
<dbReference type="EMBL" id="CAXAMN010024228">
    <property type="protein sequence ID" value="CAK9084696.1"/>
    <property type="molecule type" value="Genomic_DNA"/>
</dbReference>
<dbReference type="InterPro" id="IPR052055">
    <property type="entry name" value="Hepadnavirus_pol/RT"/>
</dbReference>
<protein>
    <recommendedName>
        <fullName evidence="1">Reverse transcriptase domain-containing protein</fullName>
    </recommendedName>
</protein>
<dbReference type="EMBL" id="CAXAMN010024239">
    <property type="protein sequence ID" value="CAK9084771.1"/>
    <property type="molecule type" value="Genomic_DNA"/>
</dbReference>
<proteinExistence type="predicted"/>
<keyword evidence="4" id="KW-1185">Reference proteome</keyword>
<dbReference type="SUPFAM" id="SSF56672">
    <property type="entry name" value="DNA/RNA polymerases"/>
    <property type="match status" value="1"/>
</dbReference>
<evidence type="ECO:0000259" key="1">
    <source>
        <dbReference type="Pfam" id="PF00078"/>
    </source>
</evidence>
<comment type="caution">
    <text evidence="3">The sequence shown here is derived from an EMBL/GenBank/DDBJ whole genome shotgun (WGS) entry which is preliminary data.</text>
</comment>
<sequence>MGQLHKGATLKNAAILNMTRSSGDRALDEQLLAETREEIRKGRAIGPFKLEELEKDAIVSRRFLLQQGSKARVIDDYSVSGINDTCAAHNKVDLHMIDTLAALTNQYFRHCAERQLDSSLVAKTYDLKSAYRQIPIRESHLKYAYFSIFNHETEQAEVYQMQTLPFGATHSVYCFLRLAKMLHFIAARGLFAMNTNFYDDFVLVSRAETQDSAKHAMELVFLLTGWEFAREGKKKTEFSTLCRALGVVFDFSLSSEQKLMIENTEQRKLERGTLTRPKALVLRGKLGFADSFVHGRLGILVLSKLIEHAYGAQKQIDESLRDALRFMLEPLNSGKPRVVRAHRLAQWFIYSDASYEQSSKPGGIGGVLVNDRGECVSWFGFNVDSETCLELGASTKDTIIYELELFAGVLALKFWNGKNFAWSSSMVRRQ</sequence>
<evidence type="ECO:0000313" key="2">
    <source>
        <dbReference type="EMBL" id="CAK9084696.1"/>
    </source>
</evidence>
<dbReference type="PANTHER" id="PTHR33050">
    <property type="entry name" value="REVERSE TRANSCRIPTASE DOMAIN-CONTAINING PROTEIN"/>
    <property type="match status" value="1"/>
</dbReference>
<dbReference type="InterPro" id="IPR000477">
    <property type="entry name" value="RT_dom"/>
</dbReference>
<evidence type="ECO:0000313" key="3">
    <source>
        <dbReference type="EMBL" id="CAK9084771.1"/>
    </source>
</evidence>
<gene>
    <name evidence="2" type="ORF">CCMP2556_LOCUS41171</name>
    <name evidence="3" type="ORF">CCMP2556_LOCUS41205</name>
</gene>
<name>A0ABP0QC76_9DINO</name>
<organism evidence="3 4">
    <name type="scientific">Durusdinium trenchii</name>
    <dbReference type="NCBI Taxonomy" id="1381693"/>
    <lineage>
        <taxon>Eukaryota</taxon>
        <taxon>Sar</taxon>
        <taxon>Alveolata</taxon>
        <taxon>Dinophyceae</taxon>
        <taxon>Suessiales</taxon>
        <taxon>Symbiodiniaceae</taxon>
        <taxon>Durusdinium</taxon>
    </lineage>
</organism>
<dbReference type="PANTHER" id="PTHR33050:SF7">
    <property type="entry name" value="RIBONUCLEASE H"/>
    <property type="match status" value="1"/>
</dbReference>
<dbReference type="InterPro" id="IPR043502">
    <property type="entry name" value="DNA/RNA_pol_sf"/>
</dbReference>
<dbReference type="Proteomes" id="UP001642484">
    <property type="component" value="Unassembled WGS sequence"/>
</dbReference>
<reference evidence="3 4" key="1">
    <citation type="submission" date="2024-02" db="EMBL/GenBank/DDBJ databases">
        <authorList>
            <person name="Chen Y."/>
            <person name="Shah S."/>
            <person name="Dougan E. K."/>
            <person name="Thang M."/>
            <person name="Chan C."/>
        </authorList>
    </citation>
    <scope>NUCLEOTIDE SEQUENCE [LARGE SCALE GENOMIC DNA]</scope>
</reference>
<evidence type="ECO:0000313" key="4">
    <source>
        <dbReference type="Proteomes" id="UP001642484"/>
    </source>
</evidence>
<feature type="domain" description="Reverse transcriptase" evidence="1">
    <location>
        <begin position="94"/>
        <end position="248"/>
    </location>
</feature>
<dbReference type="Pfam" id="PF00078">
    <property type="entry name" value="RVT_1"/>
    <property type="match status" value="1"/>
</dbReference>